<evidence type="ECO:0000256" key="5">
    <source>
        <dbReference type="ARBA" id="ARBA00022801"/>
    </source>
</evidence>
<protein>
    <recommendedName>
        <fullName evidence="7">folate gamma-glutamyl hydrolase</fullName>
        <ecNumber evidence="7">3.4.19.9</ecNumber>
    </recommendedName>
</protein>
<keyword evidence="10" id="KW-1185">Reference proteome</keyword>
<comment type="similarity">
    <text evidence="2">Belongs to the peptidase C26 family.</text>
</comment>
<feature type="chain" id="PRO_5041901101" description="folate gamma-glutamyl hydrolase" evidence="8">
    <location>
        <begin position="20"/>
        <end position="321"/>
    </location>
</feature>
<dbReference type="Pfam" id="PF07722">
    <property type="entry name" value="Peptidase_C26"/>
    <property type="match status" value="1"/>
</dbReference>
<comment type="caution">
    <text evidence="9">The sequence shown here is derived from an EMBL/GenBank/DDBJ whole genome shotgun (WGS) entry which is preliminary data.</text>
</comment>
<evidence type="ECO:0000256" key="3">
    <source>
        <dbReference type="ARBA" id="ARBA00022525"/>
    </source>
</evidence>
<dbReference type="InterPro" id="IPR011697">
    <property type="entry name" value="Peptidase_C26"/>
</dbReference>
<feature type="active site" description="Nucleophile" evidence="6 7">
    <location>
        <position position="137"/>
    </location>
</feature>
<evidence type="ECO:0000313" key="9">
    <source>
        <dbReference type="EMBL" id="KAK1158517.1"/>
    </source>
</evidence>
<dbReference type="GO" id="GO:0046900">
    <property type="term" value="P:tetrahydrofolylpolyglutamate metabolic process"/>
    <property type="evidence" value="ECO:0007669"/>
    <property type="project" value="TreeGrafter"/>
</dbReference>
<dbReference type="PANTHER" id="PTHR11315:SF10">
    <property type="entry name" value="FOLATE GAMMA-GLUTAMYL HYDROLASE"/>
    <property type="match status" value="1"/>
</dbReference>
<dbReference type="AlphaFoldDB" id="A0AAD8CV69"/>
<feature type="active site" evidence="7">
    <location>
        <position position="247"/>
    </location>
</feature>
<dbReference type="GO" id="GO:0005773">
    <property type="term" value="C:vacuole"/>
    <property type="evidence" value="ECO:0007669"/>
    <property type="project" value="TreeGrafter"/>
</dbReference>
<dbReference type="InterPro" id="IPR015527">
    <property type="entry name" value="Pept_C26_g-glut_hydrolase"/>
</dbReference>
<dbReference type="FunFam" id="3.40.50.880:FF:000024">
    <property type="entry name" value="Folate gamma-glutamyl hydrolase"/>
    <property type="match status" value="1"/>
</dbReference>
<keyword evidence="3" id="KW-0964">Secreted</keyword>
<name>A0AAD8CV69_ACIOX</name>
<sequence length="321" mass="36486">MCSSALVFSVVTSFTGVLCCFLLPQPVYPCIRLNNRPIIGILAQENQKSDPHPQGISYIAASYVKHLEAAGARVVPVRINRTEDEYEKLFNSINGLLLPGGEVDIERSQFARAAKIFYDLAIKANDESDYFPIWGTCLGFEQLTLLTSGKNILTVTKTEGVALPLTFTQAAKESRLFKTFPKDLLQALSTENITANYHDWSLSLQNYTNNNKLQSFYKILSTNTDGHTEFISTMEAYKYPFYAVQWHPERNAFEWVQKTGMVHSPSAVKASFYTADFFVNEARRNFHHFATKTEEEDALIYNYCPAFKGQDVAFLQKYYFD</sequence>
<dbReference type="EC" id="3.4.19.9" evidence="7"/>
<dbReference type="EMBL" id="JAGXEW010000024">
    <property type="protein sequence ID" value="KAK1158517.1"/>
    <property type="molecule type" value="Genomic_DNA"/>
</dbReference>
<dbReference type="SUPFAM" id="SSF52317">
    <property type="entry name" value="Class I glutamine amidotransferase-like"/>
    <property type="match status" value="1"/>
</dbReference>
<comment type="subcellular location">
    <subcellularLocation>
        <location evidence="1">Secreted</location>
        <location evidence="1">Extracellular space</location>
    </subcellularLocation>
</comment>
<organism evidence="9 10">
    <name type="scientific">Acipenser oxyrinchus oxyrinchus</name>
    <dbReference type="NCBI Taxonomy" id="40147"/>
    <lineage>
        <taxon>Eukaryota</taxon>
        <taxon>Metazoa</taxon>
        <taxon>Chordata</taxon>
        <taxon>Craniata</taxon>
        <taxon>Vertebrata</taxon>
        <taxon>Euteleostomi</taxon>
        <taxon>Actinopterygii</taxon>
        <taxon>Chondrostei</taxon>
        <taxon>Acipenseriformes</taxon>
        <taxon>Acipenseridae</taxon>
        <taxon>Acipenser</taxon>
    </lineage>
</organism>
<feature type="signal peptide" evidence="8">
    <location>
        <begin position="1"/>
        <end position="19"/>
    </location>
</feature>
<keyword evidence="5 7" id="KW-0378">Hydrolase</keyword>
<dbReference type="GO" id="GO:0005576">
    <property type="term" value="C:extracellular region"/>
    <property type="evidence" value="ECO:0007669"/>
    <property type="project" value="UniProtKB-SubCell"/>
</dbReference>
<evidence type="ECO:0000256" key="8">
    <source>
        <dbReference type="SAM" id="SignalP"/>
    </source>
</evidence>
<evidence type="ECO:0000256" key="7">
    <source>
        <dbReference type="PROSITE-ProRule" id="PRU00607"/>
    </source>
</evidence>
<evidence type="ECO:0000256" key="2">
    <source>
        <dbReference type="ARBA" id="ARBA00011083"/>
    </source>
</evidence>
<reference evidence="9" key="1">
    <citation type="submission" date="2022-02" db="EMBL/GenBank/DDBJ databases">
        <title>Atlantic sturgeon de novo genome assembly.</title>
        <authorList>
            <person name="Stock M."/>
            <person name="Klopp C."/>
            <person name="Guiguen Y."/>
            <person name="Cabau C."/>
            <person name="Parinello H."/>
            <person name="Santidrian Yebra-Pimentel E."/>
            <person name="Kuhl H."/>
            <person name="Dirks R.P."/>
            <person name="Guessner J."/>
            <person name="Wuertz S."/>
            <person name="Du K."/>
            <person name="Schartl M."/>
        </authorList>
    </citation>
    <scope>NUCLEOTIDE SEQUENCE</scope>
    <source>
        <strain evidence="9">STURGEONOMICS-FGT-2020</strain>
        <tissue evidence="9">Whole blood</tissue>
    </source>
</reference>
<dbReference type="PROSITE" id="PS51275">
    <property type="entry name" value="PEPTIDASE_C26_GGH"/>
    <property type="match status" value="1"/>
</dbReference>
<dbReference type="PROSITE" id="PS51273">
    <property type="entry name" value="GATASE_TYPE_1"/>
    <property type="match status" value="1"/>
</dbReference>
<proteinExistence type="inferred from homology"/>
<evidence type="ECO:0000313" key="10">
    <source>
        <dbReference type="Proteomes" id="UP001230051"/>
    </source>
</evidence>
<dbReference type="InterPro" id="IPR029062">
    <property type="entry name" value="Class_I_gatase-like"/>
</dbReference>
<evidence type="ECO:0000256" key="4">
    <source>
        <dbReference type="ARBA" id="ARBA00022729"/>
    </source>
</evidence>
<accession>A0AAD8CV69</accession>
<keyword evidence="4 8" id="KW-0732">Signal</keyword>
<evidence type="ECO:0000256" key="6">
    <source>
        <dbReference type="PIRSR" id="PIRSR615527-1"/>
    </source>
</evidence>
<comment type="catalytic activity">
    <reaction evidence="7">
        <text>(6S)-5,6,7,8-tetrahydrofolyl-(gamma-L-Glu)(n) + (n-1) H2O = (6S)-5,6,7,8-tetrahydrofolate + (n-1) L-glutamate</text>
        <dbReference type="Rhea" id="RHEA:56784"/>
        <dbReference type="Rhea" id="RHEA-COMP:14738"/>
        <dbReference type="ChEBI" id="CHEBI:15377"/>
        <dbReference type="ChEBI" id="CHEBI:29985"/>
        <dbReference type="ChEBI" id="CHEBI:57453"/>
        <dbReference type="ChEBI" id="CHEBI:141005"/>
        <dbReference type="EC" id="3.4.19.9"/>
    </reaction>
</comment>
<dbReference type="GO" id="GO:0034722">
    <property type="term" value="F:gamma-glutamyl-peptidase activity"/>
    <property type="evidence" value="ECO:0007669"/>
    <property type="project" value="UniProtKB-UniRule"/>
</dbReference>
<dbReference type="Gene3D" id="3.40.50.880">
    <property type="match status" value="1"/>
</dbReference>
<gene>
    <name evidence="9" type="primary">GGH</name>
    <name evidence="9" type="ORF">AOXY_G23469</name>
</gene>
<dbReference type="Proteomes" id="UP001230051">
    <property type="component" value="Unassembled WGS sequence"/>
</dbReference>
<dbReference type="PANTHER" id="PTHR11315">
    <property type="entry name" value="PROTEASE FAMILY C26 GAMMA-GLUTAMYL HYDROLASE"/>
    <property type="match status" value="1"/>
</dbReference>
<evidence type="ECO:0000256" key="1">
    <source>
        <dbReference type="ARBA" id="ARBA00004239"/>
    </source>
</evidence>
<feature type="active site" description="Proton donor" evidence="6">
    <location>
        <position position="247"/>
    </location>
</feature>